<comment type="caution">
    <text evidence="2">The sequence shown here is derived from an EMBL/GenBank/DDBJ whole genome shotgun (WGS) entry which is preliminary data.</text>
</comment>
<dbReference type="OrthoDB" id="360161at2759"/>
<reference evidence="2" key="1">
    <citation type="submission" date="2021-02" db="EMBL/GenBank/DDBJ databases">
        <authorList>
            <person name="Palmer J.M."/>
        </authorList>
    </citation>
    <scope>NUCLEOTIDE SEQUENCE</scope>
    <source>
        <strain evidence="2">SCRP23</strain>
    </source>
</reference>
<dbReference type="EMBL" id="JAGDFL010000019">
    <property type="protein sequence ID" value="KAG7401020.1"/>
    <property type="molecule type" value="Genomic_DNA"/>
</dbReference>
<dbReference type="AlphaFoldDB" id="A0A8T1XCA5"/>
<organism evidence="2 3">
    <name type="scientific">Phytophthora boehmeriae</name>
    <dbReference type="NCBI Taxonomy" id="109152"/>
    <lineage>
        <taxon>Eukaryota</taxon>
        <taxon>Sar</taxon>
        <taxon>Stramenopiles</taxon>
        <taxon>Oomycota</taxon>
        <taxon>Peronosporomycetes</taxon>
        <taxon>Peronosporales</taxon>
        <taxon>Peronosporaceae</taxon>
        <taxon>Phytophthora</taxon>
    </lineage>
</organism>
<dbReference type="InterPro" id="IPR007529">
    <property type="entry name" value="Znf_HIT"/>
</dbReference>
<keyword evidence="3" id="KW-1185">Reference proteome</keyword>
<gene>
    <name evidence="2" type="primary">DDX59</name>
    <name evidence="2" type="ORF">PHYBOEH_003215</name>
</gene>
<feature type="domain" description="HIT-type" evidence="1">
    <location>
        <begin position="48"/>
        <end position="74"/>
    </location>
</feature>
<protein>
    <submittedName>
        <fullName evidence="2">DEAD (Asp-Glu-Ala-Asp) box polypeptide 59</fullName>
    </submittedName>
</protein>
<evidence type="ECO:0000313" key="2">
    <source>
        <dbReference type="EMBL" id="KAG7401020.1"/>
    </source>
</evidence>
<sequence>MCRASTRRNTSVTSDYFTTIDPYFSVDNMAEDSVVKRSADQRRPLQGEPICIVCGRYGEYVCDATDDDVCSLECRDLCQVKHQQQTQQSLQLQEQQAERADILRRKLGIQVVLKTASGAGSVVRETQLLPIPMVDFAQEQGTAKLPQELLMNLTANNFERPTPVQMQTIPCVLQGHNVLALKPTMTVDSITKSSNYLLCF</sequence>
<dbReference type="PANTHER" id="PTHR48453">
    <property type="entry name" value="CCHC-TYPE DOMAIN-CONTAINING PROTEIN"/>
    <property type="match status" value="1"/>
</dbReference>
<evidence type="ECO:0000313" key="3">
    <source>
        <dbReference type="Proteomes" id="UP000693981"/>
    </source>
</evidence>
<dbReference type="Pfam" id="PF04438">
    <property type="entry name" value="zf-HIT"/>
    <property type="match status" value="1"/>
</dbReference>
<dbReference type="Proteomes" id="UP000693981">
    <property type="component" value="Unassembled WGS sequence"/>
</dbReference>
<dbReference type="PANTHER" id="PTHR48453:SF1">
    <property type="entry name" value="CCHC-TYPE DOMAIN-CONTAINING PROTEIN"/>
    <property type="match status" value="1"/>
</dbReference>
<dbReference type="CDD" id="cd23022">
    <property type="entry name" value="zf-HIT_DDX59"/>
    <property type="match status" value="1"/>
</dbReference>
<evidence type="ECO:0000259" key="1">
    <source>
        <dbReference type="Pfam" id="PF04438"/>
    </source>
</evidence>
<accession>A0A8T1XCA5</accession>
<name>A0A8T1XCA5_9STRA</name>
<proteinExistence type="predicted"/>